<protein>
    <submittedName>
        <fullName evidence="3">Probable transposase</fullName>
    </submittedName>
</protein>
<sequence>MGCGGGSSRITGSWWRGCSIGCVPGSRGGIYLRISAPGRRCGSGIDATPGMEHGIGYSWPWPRWPIPVATWIGRCRWIPPWCGCTSTAPTPRVAQGDLPNYTNLLDEPVDHGIGRSRGGLTCKVHLACDGDGRPLSVLVGPGQAGDSPMFGPLLEGICVPRIGGGAPRTRPDEVRADKAYTSKANRELLRSKGIKAVIPEKSDQVANRKNKGSAGGRPPNFDAESYKGRNVVERAFNKVKQWRAVATRYDKLALTYRAGFLLAGIVEWLKLLGDMS</sequence>
<reference evidence="4" key="1">
    <citation type="journal article" date="2006" name="Proc. Natl. Acad. Sci. U.S.A.">
        <title>The complete genome of Rhodococcus sp. RHA1 provides insights into a catabolic powerhouse.</title>
        <authorList>
            <person name="McLeod M.P."/>
            <person name="Warren R.L."/>
            <person name="Hsiao W.W.L."/>
            <person name="Araki N."/>
            <person name="Myhre M."/>
            <person name="Fernandes C."/>
            <person name="Miyazawa D."/>
            <person name="Wong W."/>
            <person name="Lillquist A.L."/>
            <person name="Wang D."/>
            <person name="Dosanjh M."/>
            <person name="Hara H."/>
            <person name="Petrescu A."/>
            <person name="Morin R.D."/>
            <person name="Yang G."/>
            <person name="Stott J.M."/>
            <person name="Schein J.E."/>
            <person name="Shin H."/>
            <person name="Smailus D."/>
            <person name="Siddiqui A.S."/>
            <person name="Marra M.A."/>
            <person name="Jones S.J.M."/>
            <person name="Holt R."/>
            <person name="Brinkman F.S.L."/>
            <person name="Miyauchi K."/>
            <person name="Fukuda M."/>
            <person name="Davies J.E."/>
            <person name="Mohn W.W."/>
            <person name="Eltis L.D."/>
        </authorList>
    </citation>
    <scope>NUCLEOTIDE SEQUENCE [LARGE SCALE GENOMIC DNA]</scope>
    <source>
        <strain evidence="4">RHA1</strain>
    </source>
</reference>
<dbReference type="GO" id="GO:0006313">
    <property type="term" value="P:DNA transposition"/>
    <property type="evidence" value="ECO:0007669"/>
    <property type="project" value="InterPro"/>
</dbReference>
<geneLocation type="plasmid" evidence="3 4">
    <name>pRHL1</name>
</geneLocation>
<dbReference type="PANTHER" id="PTHR30007">
    <property type="entry name" value="PHP DOMAIN PROTEIN"/>
    <property type="match status" value="1"/>
</dbReference>
<name>Q0RYI1_RHOJR</name>
<proteinExistence type="predicted"/>
<dbReference type="PANTHER" id="PTHR30007:SF1">
    <property type="entry name" value="BLR1914 PROTEIN"/>
    <property type="match status" value="1"/>
</dbReference>
<dbReference type="GO" id="GO:0003677">
    <property type="term" value="F:DNA binding"/>
    <property type="evidence" value="ECO:0007669"/>
    <property type="project" value="InterPro"/>
</dbReference>
<dbReference type="GO" id="GO:0004803">
    <property type="term" value="F:transposase activity"/>
    <property type="evidence" value="ECO:0007669"/>
    <property type="project" value="InterPro"/>
</dbReference>
<evidence type="ECO:0000313" key="4">
    <source>
        <dbReference type="Proteomes" id="UP000008710"/>
    </source>
</evidence>
<dbReference type="AlphaFoldDB" id="Q0RYI1"/>
<dbReference type="HOGENOM" id="CLU_055261_9_1_11"/>
<dbReference type="NCBIfam" id="NF033580">
    <property type="entry name" value="transpos_IS5_3"/>
    <property type="match status" value="1"/>
</dbReference>
<accession>Q0RYI1</accession>
<dbReference type="Proteomes" id="UP000008710">
    <property type="component" value="Plasmid pRHL1"/>
</dbReference>
<dbReference type="EMBL" id="CP000432">
    <property type="protein sequence ID" value="ABG99655.1"/>
    <property type="molecule type" value="Genomic_DNA"/>
</dbReference>
<feature type="domain" description="Transposase IS4-like" evidence="2">
    <location>
        <begin position="113"/>
        <end position="262"/>
    </location>
</feature>
<dbReference type="InterPro" id="IPR002559">
    <property type="entry name" value="Transposase_11"/>
</dbReference>
<evidence type="ECO:0000256" key="1">
    <source>
        <dbReference type="SAM" id="MobiDB-lite"/>
    </source>
</evidence>
<dbReference type="KEGG" id="rha:RHA1_ro08611"/>
<evidence type="ECO:0000259" key="2">
    <source>
        <dbReference type="Pfam" id="PF01609"/>
    </source>
</evidence>
<organism evidence="3 4">
    <name type="scientific">Rhodococcus jostii (strain RHA1)</name>
    <dbReference type="NCBI Taxonomy" id="101510"/>
    <lineage>
        <taxon>Bacteria</taxon>
        <taxon>Bacillati</taxon>
        <taxon>Actinomycetota</taxon>
        <taxon>Actinomycetes</taxon>
        <taxon>Mycobacteriales</taxon>
        <taxon>Nocardiaceae</taxon>
        <taxon>Rhodococcus</taxon>
    </lineage>
</organism>
<keyword evidence="3" id="KW-0614">Plasmid</keyword>
<gene>
    <name evidence="3" type="ordered locus">RHA1_ro08611</name>
</gene>
<dbReference type="Pfam" id="PF01609">
    <property type="entry name" value="DDE_Tnp_1"/>
    <property type="match status" value="1"/>
</dbReference>
<feature type="region of interest" description="Disordered" evidence="1">
    <location>
        <begin position="200"/>
        <end position="224"/>
    </location>
</feature>
<evidence type="ECO:0000313" key="3">
    <source>
        <dbReference type="EMBL" id="ABG99655.1"/>
    </source>
</evidence>